<sequence length="60" mass="6299">MTTGTDLDRFRLLGYGLVVGAVDWALIQVAPPFAPRRWLAALLTVGVAFGPVIALMGVSG</sequence>
<keyword evidence="1" id="KW-1133">Transmembrane helix</keyword>
<proteinExistence type="predicted"/>
<protein>
    <submittedName>
        <fullName evidence="2">Uncharacterized protein</fullName>
    </submittedName>
</protein>
<dbReference type="RefSeq" id="WP_154937116.1">
    <property type="nucleotide sequence ID" value="NZ_VIXA01000001.1"/>
</dbReference>
<accession>A0A561WW95</accession>
<gene>
    <name evidence="2" type="ORF">FHX75_111296</name>
</gene>
<keyword evidence="1" id="KW-0812">Transmembrane</keyword>
<keyword evidence="3" id="KW-1185">Reference proteome</keyword>
<feature type="transmembrane region" description="Helical" evidence="1">
    <location>
        <begin position="12"/>
        <end position="31"/>
    </location>
</feature>
<keyword evidence="1" id="KW-0472">Membrane</keyword>
<evidence type="ECO:0000313" key="3">
    <source>
        <dbReference type="Proteomes" id="UP000319927"/>
    </source>
</evidence>
<organism evidence="2 3">
    <name type="scientific">Micromonospora palomenae</name>
    <dbReference type="NCBI Taxonomy" id="1461247"/>
    <lineage>
        <taxon>Bacteria</taxon>
        <taxon>Bacillati</taxon>
        <taxon>Actinomycetota</taxon>
        <taxon>Actinomycetes</taxon>
        <taxon>Micromonosporales</taxon>
        <taxon>Micromonosporaceae</taxon>
        <taxon>Micromonospora</taxon>
    </lineage>
</organism>
<name>A0A561WW95_9ACTN</name>
<dbReference type="EMBL" id="VIXA01000001">
    <property type="protein sequence ID" value="TWG28145.1"/>
    <property type="molecule type" value="Genomic_DNA"/>
</dbReference>
<comment type="caution">
    <text evidence="2">The sequence shown here is derived from an EMBL/GenBank/DDBJ whole genome shotgun (WGS) entry which is preliminary data.</text>
</comment>
<evidence type="ECO:0000313" key="2">
    <source>
        <dbReference type="EMBL" id="TWG28145.1"/>
    </source>
</evidence>
<reference evidence="2 3" key="1">
    <citation type="submission" date="2019-06" db="EMBL/GenBank/DDBJ databases">
        <title>Sequencing the genomes of 1000 actinobacteria strains.</title>
        <authorList>
            <person name="Klenk H.-P."/>
        </authorList>
    </citation>
    <scope>NUCLEOTIDE SEQUENCE [LARGE SCALE GENOMIC DNA]</scope>
    <source>
        <strain evidence="2 3">DSM 102131</strain>
    </source>
</reference>
<dbReference type="Proteomes" id="UP000319927">
    <property type="component" value="Unassembled WGS sequence"/>
</dbReference>
<feature type="transmembrane region" description="Helical" evidence="1">
    <location>
        <begin position="37"/>
        <end position="58"/>
    </location>
</feature>
<dbReference type="AlphaFoldDB" id="A0A561WW95"/>
<evidence type="ECO:0000256" key="1">
    <source>
        <dbReference type="SAM" id="Phobius"/>
    </source>
</evidence>